<evidence type="ECO:0000313" key="1">
    <source>
        <dbReference type="EMBL" id="GAM74205.1"/>
    </source>
</evidence>
<gene>
    <name evidence="1" type="ORF">JCM19241_5401</name>
</gene>
<reference evidence="1 2" key="2">
    <citation type="submission" date="2015-01" db="EMBL/GenBank/DDBJ databases">
        <authorList>
            <consortium name="NBRP consortium"/>
            <person name="Sawabe T."/>
            <person name="Meirelles P."/>
            <person name="Feng G."/>
            <person name="Sayaka M."/>
            <person name="Hattori M."/>
            <person name="Ohkuma M."/>
        </authorList>
    </citation>
    <scope>NUCLEOTIDE SEQUENCE [LARGE SCALE GENOMIC DNA]</scope>
    <source>
        <strain evidence="2">JCM 19241</strain>
    </source>
</reference>
<accession>A0A0B8Q3J6</accession>
<organism evidence="1 2">
    <name type="scientific">Vibrio ishigakensis</name>
    <dbReference type="NCBI Taxonomy" id="1481914"/>
    <lineage>
        <taxon>Bacteria</taxon>
        <taxon>Pseudomonadati</taxon>
        <taxon>Pseudomonadota</taxon>
        <taxon>Gammaproteobacteria</taxon>
        <taxon>Vibrionales</taxon>
        <taxon>Vibrionaceae</taxon>
        <taxon>Vibrio</taxon>
    </lineage>
</organism>
<sequence length="82" mass="9051">MGLGKSDYSVTSKKVIYDENGNFLGTRTLSADLDDFSYTYGIEVGASFENGLFLSTGWKETYANDGLMFSIKGFYLGAGYHF</sequence>
<protein>
    <recommendedName>
        <fullName evidence="3">Outer membrane protein beta-barrel domain-containing protein</fullName>
    </recommendedName>
</protein>
<evidence type="ECO:0000313" key="2">
    <source>
        <dbReference type="Proteomes" id="UP000031666"/>
    </source>
</evidence>
<name>A0A0B8Q3J6_9VIBR</name>
<reference evidence="1 2" key="1">
    <citation type="submission" date="2015-01" db="EMBL/GenBank/DDBJ databases">
        <title>Vibrio sp. C94 JCM 19241 whole genome shotgun sequence.</title>
        <authorList>
            <person name="Sawabe T."/>
            <person name="Meirelles P."/>
            <person name="Feng G."/>
            <person name="Sayaka M."/>
            <person name="Hattori M."/>
            <person name="Ohkuma M."/>
        </authorList>
    </citation>
    <scope>NUCLEOTIDE SEQUENCE [LARGE SCALE GENOMIC DNA]</scope>
    <source>
        <strain evidence="2">JCM 19241</strain>
    </source>
</reference>
<dbReference type="AlphaFoldDB" id="A0A0B8Q3J6"/>
<comment type="caution">
    <text evidence="1">The sequence shown here is derived from an EMBL/GenBank/DDBJ whole genome shotgun (WGS) entry which is preliminary data.</text>
</comment>
<dbReference type="Proteomes" id="UP000031666">
    <property type="component" value="Unassembled WGS sequence"/>
</dbReference>
<evidence type="ECO:0008006" key="3">
    <source>
        <dbReference type="Google" id="ProtNLM"/>
    </source>
</evidence>
<dbReference type="EMBL" id="BBSC01000002">
    <property type="protein sequence ID" value="GAM74205.1"/>
    <property type="molecule type" value="Genomic_DNA"/>
</dbReference>
<proteinExistence type="predicted"/>